<sequence>MTSENPFQASWSRSGNLLCHGHWNISWQGRALELPEPRREKDMATNGIYSIIDPEDETYRDGLEEDEWIIENVEWLTDFFCDNAIPLETANYRWFFRAINPHDWRCTSCAGCM</sequence>
<evidence type="ECO:0000313" key="2">
    <source>
        <dbReference type="Proteomes" id="UP001156318"/>
    </source>
</evidence>
<dbReference type="EMBL" id="CP074352">
    <property type="protein sequence ID" value="UYU30607.1"/>
    <property type="molecule type" value="Genomic_DNA"/>
</dbReference>
<keyword evidence="2" id="KW-1185">Reference proteome</keyword>
<accession>A0ABY6J9T7</accession>
<dbReference type="Proteomes" id="UP001156318">
    <property type="component" value="Chromosome"/>
</dbReference>
<name>A0ABY6J9T7_9ENTR</name>
<protein>
    <submittedName>
        <fullName evidence="1">Uncharacterized protein</fullName>
    </submittedName>
</protein>
<gene>
    <name evidence="1" type="ORF">KFZ77_12005</name>
</gene>
<reference evidence="1 2" key="1">
    <citation type="submission" date="2021-05" db="EMBL/GenBank/DDBJ databases">
        <title>Isolation, identification, and the growth promoting effects of Pantoea dispersa strain YSD J2 from the aboveground leaves of Cyperus esculentus L.Var. Sativus.</title>
        <authorList>
            <person name="Wang S."/>
            <person name="Tang X.M."/>
            <person name="Huang Y.N."/>
        </authorList>
    </citation>
    <scope>NUCLEOTIDE SEQUENCE [LARGE SCALE GENOMIC DNA]</scope>
    <source>
        <strain evidence="2">YSD YN2</strain>
    </source>
</reference>
<dbReference type="RefSeq" id="WP_264384326.1">
    <property type="nucleotide sequence ID" value="NZ_CP074352.1"/>
</dbReference>
<evidence type="ECO:0000313" key="1">
    <source>
        <dbReference type="EMBL" id="UYU30607.1"/>
    </source>
</evidence>
<proteinExistence type="predicted"/>
<organism evidence="1 2">
    <name type="scientific">Siccibacter colletis</name>
    <dbReference type="NCBI Taxonomy" id="1505757"/>
    <lineage>
        <taxon>Bacteria</taxon>
        <taxon>Pseudomonadati</taxon>
        <taxon>Pseudomonadota</taxon>
        <taxon>Gammaproteobacteria</taxon>
        <taxon>Enterobacterales</taxon>
        <taxon>Enterobacteriaceae</taxon>
        <taxon>Siccibacter</taxon>
    </lineage>
</organism>